<dbReference type="InterPro" id="IPR036390">
    <property type="entry name" value="WH_DNA-bd_sf"/>
</dbReference>
<comment type="caution">
    <text evidence="5">The sequence shown here is derived from an EMBL/GenBank/DDBJ whole genome shotgun (WGS) entry which is preliminary data.</text>
</comment>
<keyword evidence="1" id="KW-0805">Transcription regulation</keyword>
<dbReference type="GO" id="GO:0003677">
    <property type="term" value="F:DNA binding"/>
    <property type="evidence" value="ECO:0007669"/>
    <property type="project" value="UniProtKB-KW"/>
</dbReference>
<sequence>MTVLKPTAQPLYQQVKQHLVHRVLTGEWKPGQLLPSEFKLADEYGLSQGTVRKAIEDMASEGLVTRQAGKGTFVTTHDGDYHPFRFHRFYSDQGERIAKDEAVLVSSSPAKADTRIAKGLDIRKGTAGCKTVRIRQLHAEPALVETFFLIDSICPGARDFLEQENPKSVYLFMERHYNLLITKVLEQLRARSATEQEAELLNLEPGTPVLEVERIAYSLGGEAVEWRTIVGATDHIHYRNELG</sequence>
<dbReference type="SMART" id="SM00345">
    <property type="entry name" value="HTH_GNTR"/>
    <property type="match status" value="1"/>
</dbReference>
<gene>
    <name evidence="5" type="ORF">E4656_08900</name>
</gene>
<dbReference type="PANTHER" id="PTHR44846:SF1">
    <property type="entry name" value="MANNOSYL-D-GLYCERATE TRANSPORT_METABOLISM SYSTEM REPRESSOR MNGR-RELATED"/>
    <property type="match status" value="1"/>
</dbReference>
<dbReference type="Gene3D" id="3.40.1410.10">
    <property type="entry name" value="Chorismate lyase-like"/>
    <property type="match status" value="1"/>
</dbReference>
<evidence type="ECO:0000256" key="3">
    <source>
        <dbReference type="ARBA" id="ARBA00023163"/>
    </source>
</evidence>
<evidence type="ECO:0000259" key="4">
    <source>
        <dbReference type="PROSITE" id="PS50949"/>
    </source>
</evidence>
<dbReference type="EMBL" id="SRMF01000002">
    <property type="protein sequence ID" value="TGG94273.1"/>
    <property type="molecule type" value="Genomic_DNA"/>
</dbReference>
<dbReference type="SUPFAM" id="SSF64288">
    <property type="entry name" value="Chorismate lyase-like"/>
    <property type="match status" value="1"/>
</dbReference>
<dbReference type="InterPro" id="IPR028978">
    <property type="entry name" value="Chorismate_lyase_/UTRA_dom_sf"/>
</dbReference>
<keyword evidence="6" id="KW-1185">Reference proteome</keyword>
<proteinExistence type="predicted"/>
<dbReference type="CDD" id="cd07377">
    <property type="entry name" value="WHTH_GntR"/>
    <property type="match status" value="1"/>
</dbReference>
<dbReference type="GO" id="GO:0045892">
    <property type="term" value="P:negative regulation of DNA-templated transcription"/>
    <property type="evidence" value="ECO:0007669"/>
    <property type="project" value="TreeGrafter"/>
</dbReference>
<keyword evidence="2" id="KW-0238">DNA-binding</keyword>
<accession>A0A4Z0WDT2</accession>
<dbReference type="InterPro" id="IPR000524">
    <property type="entry name" value="Tscrpt_reg_HTH_GntR"/>
</dbReference>
<feature type="domain" description="HTH gntR-type" evidence="4">
    <location>
        <begin position="9"/>
        <end position="77"/>
    </location>
</feature>
<dbReference type="Gene3D" id="1.10.10.10">
    <property type="entry name" value="Winged helix-like DNA-binding domain superfamily/Winged helix DNA-binding domain"/>
    <property type="match status" value="1"/>
</dbReference>
<protein>
    <submittedName>
        <fullName evidence="5">GntR family transcriptional regulator</fullName>
    </submittedName>
</protein>
<dbReference type="Pfam" id="PF07702">
    <property type="entry name" value="UTRA"/>
    <property type="match status" value="1"/>
</dbReference>
<evidence type="ECO:0000313" key="6">
    <source>
        <dbReference type="Proteomes" id="UP000297475"/>
    </source>
</evidence>
<dbReference type="OrthoDB" id="7173258at2"/>
<evidence type="ECO:0000256" key="2">
    <source>
        <dbReference type="ARBA" id="ARBA00023125"/>
    </source>
</evidence>
<evidence type="ECO:0000313" key="5">
    <source>
        <dbReference type="EMBL" id="TGG94273.1"/>
    </source>
</evidence>
<dbReference type="InterPro" id="IPR011663">
    <property type="entry name" value="UTRA"/>
</dbReference>
<evidence type="ECO:0000256" key="1">
    <source>
        <dbReference type="ARBA" id="ARBA00023015"/>
    </source>
</evidence>
<dbReference type="SMART" id="SM00866">
    <property type="entry name" value="UTRA"/>
    <property type="match status" value="1"/>
</dbReference>
<reference evidence="5 6" key="1">
    <citation type="submission" date="2019-04" db="EMBL/GenBank/DDBJ databases">
        <title>Natronospirillum operosus gen. nov., sp. nov., a haloalkaliphilic satellite isolated from decaying biomass of laboratory culture of cyanobacterium Geitlerinema sp. and proposal of Natronospirillaceae fam. nov. and Saccharospirillaceae fam. nov.</title>
        <authorList>
            <person name="Kevbrin V."/>
            <person name="Boltyanskaya Y."/>
            <person name="Koziaeva V."/>
            <person name="Grouzdev D.S."/>
            <person name="Park M."/>
            <person name="Cho J."/>
        </authorList>
    </citation>
    <scope>NUCLEOTIDE SEQUENCE [LARGE SCALE GENOMIC DNA]</scope>
    <source>
        <strain evidence="5 6">G-116</strain>
    </source>
</reference>
<organism evidence="5 6">
    <name type="scientific">Natronospirillum operosum</name>
    <dbReference type="NCBI Taxonomy" id="2759953"/>
    <lineage>
        <taxon>Bacteria</taxon>
        <taxon>Pseudomonadati</taxon>
        <taxon>Pseudomonadota</taxon>
        <taxon>Gammaproteobacteria</taxon>
        <taxon>Oceanospirillales</taxon>
        <taxon>Natronospirillaceae</taxon>
        <taxon>Natronospirillum</taxon>
    </lineage>
</organism>
<dbReference type="PRINTS" id="PR00035">
    <property type="entry name" value="HTHGNTR"/>
</dbReference>
<dbReference type="PROSITE" id="PS50949">
    <property type="entry name" value="HTH_GNTR"/>
    <property type="match status" value="1"/>
</dbReference>
<dbReference type="RefSeq" id="WP_135482840.1">
    <property type="nucleotide sequence ID" value="NZ_SRMF01000002.1"/>
</dbReference>
<keyword evidence="3" id="KW-0804">Transcription</keyword>
<dbReference type="AlphaFoldDB" id="A0A4Z0WDT2"/>
<dbReference type="InterPro" id="IPR036388">
    <property type="entry name" value="WH-like_DNA-bd_sf"/>
</dbReference>
<name>A0A4Z0WDT2_9GAMM</name>
<dbReference type="PANTHER" id="PTHR44846">
    <property type="entry name" value="MANNOSYL-D-GLYCERATE TRANSPORT/METABOLISM SYSTEM REPRESSOR MNGR-RELATED"/>
    <property type="match status" value="1"/>
</dbReference>
<dbReference type="InterPro" id="IPR050679">
    <property type="entry name" value="Bact_HTH_transcr_reg"/>
</dbReference>
<dbReference type="Proteomes" id="UP000297475">
    <property type="component" value="Unassembled WGS sequence"/>
</dbReference>
<dbReference type="GO" id="GO:0003700">
    <property type="term" value="F:DNA-binding transcription factor activity"/>
    <property type="evidence" value="ECO:0007669"/>
    <property type="project" value="InterPro"/>
</dbReference>
<dbReference type="Pfam" id="PF00392">
    <property type="entry name" value="GntR"/>
    <property type="match status" value="1"/>
</dbReference>
<dbReference type="SUPFAM" id="SSF46785">
    <property type="entry name" value="Winged helix' DNA-binding domain"/>
    <property type="match status" value="1"/>
</dbReference>